<dbReference type="Proteomes" id="UP000219215">
    <property type="component" value="Chromosome DPRO"/>
</dbReference>
<dbReference type="AlphaFoldDB" id="A0A2C8F8V9"/>
<evidence type="ECO:0000313" key="2">
    <source>
        <dbReference type="Proteomes" id="UP000219215"/>
    </source>
</evidence>
<organism evidence="1 2">
    <name type="scientific">Pseudodesulfovibrio profundus</name>
    <dbReference type="NCBI Taxonomy" id="57320"/>
    <lineage>
        <taxon>Bacteria</taxon>
        <taxon>Pseudomonadati</taxon>
        <taxon>Thermodesulfobacteriota</taxon>
        <taxon>Desulfovibrionia</taxon>
        <taxon>Desulfovibrionales</taxon>
        <taxon>Desulfovibrionaceae</taxon>
    </lineage>
</organism>
<dbReference type="EMBL" id="LT907975">
    <property type="protein sequence ID" value="SOB58849.1"/>
    <property type="molecule type" value="Genomic_DNA"/>
</dbReference>
<gene>
    <name evidence="1" type="ORF">DPRO_1947</name>
</gene>
<reference evidence="2" key="1">
    <citation type="submission" date="2017-09" db="EMBL/GenBank/DDBJ databases">
        <authorList>
            <person name="Regsiter A."/>
            <person name="William W."/>
        </authorList>
    </citation>
    <scope>NUCLEOTIDE SEQUENCE [LARGE SCALE GENOMIC DNA]</scope>
    <source>
        <strain evidence="2">500-1</strain>
    </source>
</reference>
<sequence length="141" mass="16333">MSEHINELFDKDGNLIGCLLSAEAWNHIKNDVSDKLGIQPTEPEPIISEPIHEWETLKEYWDFDYPVDMDVHCSECGSNTEDWSADEPRRFYLTSANLAGLVSFNCVQCKSKILKKHFKDEIVTECTPYQESKDKNKEARY</sequence>
<name>A0A2C8F8V9_9BACT</name>
<accession>A0A2C8F8V9</accession>
<evidence type="ECO:0000313" key="1">
    <source>
        <dbReference type="EMBL" id="SOB58849.1"/>
    </source>
</evidence>
<dbReference type="OrthoDB" id="5471202at2"/>
<dbReference type="RefSeq" id="WP_097011829.1">
    <property type="nucleotide sequence ID" value="NZ_LT907975.1"/>
</dbReference>
<protein>
    <submittedName>
        <fullName evidence="1">Uncharacterized protein</fullName>
    </submittedName>
</protein>
<proteinExistence type="predicted"/>
<dbReference type="KEGG" id="pprf:DPRO_1947"/>
<keyword evidence="2" id="KW-1185">Reference proteome</keyword>